<gene>
    <name evidence="1" type="ORF">C12CBH8_10920</name>
</gene>
<dbReference type="Proteomes" id="UP000593890">
    <property type="component" value="Chromosome"/>
</dbReference>
<dbReference type="KEGG" id="sman:C12CBH8_10920"/>
<sequence>MTIEKTTLSFLKQDCIQEFGEKRGEEIYNHTQTFYAQLLENSDDRGSKAILEHLQKKLFPPMAYYKALLADGISQQEALTYVKKETQKSASIKKQEMERLAKIPLAYTVYRLGVKKFMKKNFPDEGWQTEWVQCDGKEIHFNLHKCIYWDLTKSHGCPELCCVYCENDNISFSGLLPKIRFKRTGTLGEGASFCDFHFIKV</sequence>
<keyword evidence="2" id="KW-1185">Reference proteome</keyword>
<evidence type="ECO:0000313" key="1">
    <source>
        <dbReference type="EMBL" id="BCI60453.1"/>
    </source>
</evidence>
<reference evidence="2" key="1">
    <citation type="submission" date="2020-07" db="EMBL/GenBank/DDBJ databases">
        <title>Complete genome sequencing of Clostridia bacterium strain 12CBH8.</title>
        <authorList>
            <person name="Sakamoto M."/>
            <person name="Murakami T."/>
            <person name="Mori H."/>
        </authorList>
    </citation>
    <scope>NUCLEOTIDE SEQUENCE [LARGE SCALE GENOMIC DNA]</scope>
    <source>
        <strain evidence="2">12CBH8</strain>
    </source>
</reference>
<name>A0A7I8D5J9_9FIRM</name>
<organism evidence="1 2">
    <name type="scientific">Solibaculum mannosilyticum</name>
    <dbReference type="NCBI Taxonomy" id="2780922"/>
    <lineage>
        <taxon>Bacteria</taxon>
        <taxon>Bacillati</taxon>
        <taxon>Bacillota</taxon>
        <taxon>Clostridia</taxon>
        <taxon>Eubacteriales</taxon>
        <taxon>Oscillospiraceae</taxon>
        <taxon>Solibaculum</taxon>
    </lineage>
</organism>
<dbReference type="Pfam" id="PF14196">
    <property type="entry name" value="ATC_hydrolase"/>
    <property type="match status" value="1"/>
</dbReference>
<evidence type="ECO:0000313" key="2">
    <source>
        <dbReference type="Proteomes" id="UP000593890"/>
    </source>
</evidence>
<dbReference type="InterPro" id="IPR026002">
    <property type="entry name" value="ATC_hydrolase-like"/>
</dbReference>
<protein>
    <recommendedName>
        <fullName evidence="3">L-2-amino-thiazoline-4-carboxylic acid hydrolase</fullName>
    </recommendedName>
</protein>
<proteinExistence type="predicted"/>
<dbReference type="EMBL" id="AP023321">
    <property type="protein sequence ID" value="BCI60453.1"/>
    <property type="molecule type" value="Genomic_DNA"/>
</dbReference>
<dbReference type="RefSeq" id="WP_215533740.1">
    <property type="nucleotide sequence ID" value="NZ_AP023321.1"/>
</dbReference>
<dbReference type="AlphaFoldDB" id="A0A7I8D5J9"/>
<evidence type="ECO:0008006" key="3">
    <source>
        <dbReference type="Google" id="ProtNLM"/>
    </source>
</evidence>
<accession>A0A7I8D5J9</accession>